<keyword evidence="3 4" id="KW-1015">Disulfide bond</keyword>
<feature type="transmembrane region" description="Helical" evidence="5">
    <location>
        <begin position="958"/>
        <end position="986"/>
    </location>
</feature>
<dbReference type="Proteomes" id="UP000283509">
    <property type="component" value="Unassembled WGS sequence"/>
</dbReference>
<dbReference type="InterPro" id="IPR001304">
    <property type="entry name" value="C-type_lectin-like"/>
</dbReference>
<dbReference type="InterPro" id="IPR036734">
    <property type="entry name" value="Neur_chan_lig-bd_sf"/>
</dbReference>
<dbReference type="SUPFAM" id="SSF56436">
    <property type="entry name" value="C-type lectin-like"/>
    <property type="match status" value="1"/>
</dbReference>
<dbReference type="EMBL" id="QCYY01003364">
    <property type="protein sequence ID" value="ROT63855.1"/>
    <property type="molecule type" value="Genomic_DNA"/>
</dbReference>
<dbReference type="PROSITE" id="PS50068">
    <property type="entry name" value="LDLRA_2"/>
    <property type="match status" value="1"/>
</dbReference>
<dbReference type="InterPro" id="IPR016187">
    <property type="entry name" value="CTDL_fold"/>
</dbReference>
<gene>
    <name evidence="7" type="ORF">C7M84_018236</name>
</gene>
<dbReference type="Gene3D" id="4.10.400.10">
    <property type="entry name" value="Low-density Lipoprotein Receptor"/>
    <property type="match status" value="1"/>
</dbReference>
<protein>
    <submittedName>
        <fullName evidence="7">Putative extensin-like</fullName>
    </submittedName>
</protein>
<evidence type="ECO:0000313" key="7">
    <source>
        <dbReference type="EMBL" id="ROT63855.1"/>
    </source>
</evidence>
<dbReference type="SMART" id="SM00034">
    <property type="entry name" value="CLECT"/>
    <property type="match status" value="1"/>
</dbReference>
<accession>A0A423SI57</accession>
<keyword evidence="8" id="KW-1185">Reference proteome</keyword>
<dbReference type="InterPro" id="IPR006202">
    <property type="entry name" value="Neur_chan_lig-bd"/>
</dbReference>
<evidence type="ECO:0000256" key="3">
    <source>
        <dbReference type="ARBA" id="ARBA00023157"/>
    </source>
</evidence>
<feature type="transmembrane region" description="Helical" evidence="5">
    <location>
        <begin position="688"/>
        <end position="707"/>
    </location>
</feature>
<sequence length="1156" mass="129548">MCRSGKFMDGSIRRFVGTRAGQQDGAHLRCAKAWVIGIVNRAFTEDVAGVEVVRFQPDGAAVSDSLGLYRGTLSSSKTMSSVTLCARFNMFFLHSRACFFMLEDTIAGKDNMLKGGTSLRIHVNVWDYALQEDRIRAMAKCEVELNGNYISWDEGWDLQNVISYNLSADALCQQKKGPDYFWFPSVQEDTAQYLCKALGSRLPLPSSMDDNNFWISLASKGLPQCRRNLWTPLTDKDEEGVWKSYDGEVVLSIPWSPGEPNGLHYENCVLLSVGGLDDVECTPKARCAVCSFYEQERFSLLGTCEKELPNIYFVAYQEDMGHLVFKSYGEYHIVREGGRWTWLSTVGNYTIARMEDTKLNYPMGRRWWQLEREVCHQDPGTRRLLLLTPCSPDQFTCDNALCIALEKRCDLKYDCQDRSDEFECEIVSFPKDYQRHLPPRSPTQKDESLPITLHMDIESMSVMTLDMTIDVTYELRMTWADNRLQYLNINDDEGLNKLPMSVIRDLWTPVVSFINAKGIKHTEVDTEAEMFVNRLSDANQRDEAAPAEVEVYYGYLNPLTIRRKYQTVYMCEFDLLMYPFDVQMCEMYLRITSGPKALLVFHENSSLQFLPSPFLLEYEVGEVTLQFDTTGTFSAVRGLHLRRQDHGSAHGSAGHSHAVLASEGSGCGTLVAVSSSLPKTSYFKMVDVWLLFCIGITFFVIILHAFVDDKLYHDGRESAITAVQPIQGPAKSSPTSFHKFHAKERRLVVATRFTILSPFILSFTIIVTPSSSVSPSLSPFILSFTIIVTPSSSVSPSLSPSSSVSPSLSPLHPQFHHHCHPSSSVSPSLSPFILSFTIIVTPSSSVSPSLSPLHPQFHHHCHPFILSFTIIVTPSSQFHHHCHPFILSFTIIVTPFILSFTIIVTPSSQFHHHCHPSSSVSHHCHPFILSFTIIVTLLSFTIIVTLHPQFHHHCHPFIISFTIIVTPSSSVSPSILSCHPFILSFHHHCHPFILSFTIIVTPSSSFTIIVTLVMSSSSVSPSLSSLHHQFHHHCHPFIPIIVTPSSSVSPSLSPLHHQFHHHCHPFILSFTIIVTPSSSVSPSLSPLHPQFHHHCHPFILISPSLSPLHPQFHHHCHPFILSFTIAGCQGSGAQAHSCQGCSPTHTPASGNPAPHP</sequence>
<proteinExistence type="predicted"/>
<dbReference type="PROSITE" id="PS50041">
    <property type="entry name" value="C_TYPE_LECTIN_2"/>
    <property type="match status" value="1"/>
</dbReference>
<dbReference type="Pfam" id="PF00057">
    <property type="entry name" value="Ldl_recept_a"/>
    <property type="match status" value="1"/>
</dbReference>
<evidence type="ECO:0000259" key="6">
    <source>
        <dbReference type="PROSITE" id="PS50041"/>
    </source>
</evidence>
<evidence type="ECO:0000256" key="4">
    <source>
        <dbReference type="PROSITE-ProRule" id="PRU00124"/>
    </source>
</evidence>
<dbReference type="GO" id="GO:0005230">
    <property type="term" value="F:extracellular ligand-gated monoatomic ion channel activity"/>
    <property type="evidence" value="ECO:0007669"/>
    <property type="project" value="InterPro"/>
</dbReference>
<keyword evidence="2 5" id="KW-0472">Membrane</keyword>
<keyword evidence="5" id="KW-0812">Transmembrane</keyword>
<dbReference type="PANTHER" id="PTHR18945">
    <property type="entry name" value="NEUROTRANSMITTER GATED ION CHANNEL"/>
    <property type="match status" value="1"/>
</dbReference>
<dbReference type="SUPFAM" id="SSF63712">
    <property type="entry name" value="Nicotinic receptor ligand binding domain-like"/>
    <property type="match status" value="1"/>
</dbReference>
<dbReference type="Pfam" id="PF02931">
    <property type="entry name" value="Neur_chan_LBD"/>
    <property type="match status" value="1"/>
</dbReference>
<feature type="disulfide bond" evidence="4">
    <location>
        <begin position="390"/>
        <end position="402"/>
    </location>
</feature>
<feature type="disulfide bond" evidence="4">
    <location>
        <begin position="397"/>
        <end position="415"/>
    </location>
</feature>
<feature type="transmembrane region" description="Helical" evidence="5">
    <location>
        <begin position="992"/>
        <end position="1014"/>
    </location>
</feature>
<dbReference type="Pfam" id="PF00059">
    <property type="entry name" value="Lectin_C"/>
    <property type="match status" value="1"/>
</dbReference>
<dbReference type="CDD" id="cd00037">
    <property type="entry name" value="CLECT"/>
    <property type="match status" value="1"/>
</dbReference>
<dbReference type="InterPro" id="IPR002172">
    <property type="entry name" value="LDrepeatLR_classA_rpt"/>
</dbReference>
<dbReference type="SMART" id="SM00192">
    <property type="entry name" value="LDLa"/>
    <property type="match status" value="1"/>
</dbReference>
<dbReference type="InterPro" id="IPR023415">
    <property type="entry name" value="LDLR_class-A_CS"/>
</dbReference>
<dbReference type="CDD" id="cd00112">
    <property type="entry name" value="LDLa"/>
    <property type="match status" value="1"/>
</dbReference>
<dbReference type="OrthoDB" id="6347073at2759"/>
<dbReference type="InterPro" id="IPR006201">
    <property type="entry name" value="Neur_channel"/>
</dbReference>
<name>A0A423SI57_PENVA</name>
<dbReference type="Gene3D" id="2.70.170.10">
    <property type="entry name" value="Neurotransmitter-gated ion-channel ligand-binding domain"/>
    <property type="match status" value="1"/>
</dbReference>
<feature type="transmembrane region" description="Helical" evidence="5">
    <location>
        <begin position="885"/>
        <end position="907"/>
    </location>
</feature>
<dbReference type="PROSITE" id="PS00236">
    <property type="entry name" value="NEUROTR_ION_CHANNEL"/>
    <property type="match status" value="1"/>
</dbReference>
<feature type="transmembrane region" description="Helical" evidence="5">
    <location>
        <begin position="927"/>
        <end position="946"/>
    </location>
</feature>
<dbReference type="Gene3D" id="3.10.100.10">
    <property type="entry name" value="Mannose-Binding Protein A, subunit A"/>
    <property type="match status" value="1"/>
</dbReference>
<organism evidence="7 8">
    <name type="scientific">Penaeus vannamei</name>
    <name type="common">Whiteleg shrimp</name>
    <name type="synonym">Litopenaeus vannamei</name>
    <dbReference type="NCBI Taxonomy" id="6689"/>
    <lineage>
        <taxon>Eukaryota</taxon>
        <taxon>Metazoa</taxon>
        <taxon>Ecdysozoa</taxon>
        <taxon>Arthropoda</taxon>
        <taxon>Crustacea</taxon>
        <taxon>Multicrustacea</taxon>
        <taxon>Malacostraca</taxon>
        <taxon>Eumalacostraca</taxon>
        <taxon>Eucarida</taxon>
        <taxon>Decapoda</taxon>
        <taxon>Dendrobranchiata</taxon>
        <taxon>Penaeoidea</taxon>
        <taxon>Penaeidae</taxon>
        <taxon>Penaeus</taxon>
    </lineage>
</organism>
<dbReference type="GO" id="GO:0016020">
    <property type="term" value="C:membrane"/>
    <property type="evidence" value="ECO:0007669"/>
    <property type="project" value="UniProtKB-SubCell"/>
</dbReference>
<feature type="domain" description="C-type lectin" evidence="6">
    <location>
        <begin position="191"/>
        <end position="281"/>
    </location>
</feature>
<dbReference type="GO" id="GO:0004888">
    <property type="term" value="F:transmembrane signaling receptor activity"/>
    <property type="evidence" value="ECO:0007669"/>
    <property type="project" value="InterPro"/>
</dbReference>
<reference evidence="7 8" key="1">
    <citation type="submission" date="2018-04" db="EMBL/GenBank/DDBJ databases">
        <authorList>
            <person name="Zhang X."/>
            <person name="Yuan J."/>
            <person name="Li F."/>
            <person name="Xiang J."/>
        </authorList>
    </citation>
    <scope>NUCLEOTIDE SEQUENCE [LARGE SCALE GENOMIC DNA]</scope>
    <source>
        <tissue evidence="7">Muscle</tissue>
    </source>
</reference>
<dbReference type="Gene3D" id="1.20.58.390">
    <property type="entry name" value="Neurotransmitter-gated ion-channel transmembrane domain"/>
    <property type="match status" value="1"/>
</dbReference>
<dbReference type="PROSITE" id="PS01209">
    <property type="entry name" value="LDLRA_1"/>
    <property type="match status" value="1"/>
</dbReference>
<evidence type="ECO:0000256" key="2">
    <source>
        <dbReference type="ARBA" id="ARBA00023136"/>
    </source>
</evidence>
<keyword evidence="5" id="KW-1133">Transmembrane helix</keyword>
<evidence type="ECO:0000256" key="5">
    <source>
        <dbReference type="SAM" id="Phobius"/>
    </source>
</evidence>
<comment type="caution">
    <text evidence="7">The sequence shown here is derived from an EMBL/GenBank/DDBJ whole genome shotgun (WGS) entry which is preliminary data.</text>
</comment>
<dbReference type="InterPro" id="IPR016186">
    <property type="entry name" value="C-type_lectin-like/link_sf"/>
</dbReference>
<dbReference type="InterPro" id="IPR038050">
    <property type="entry name" value="Neuro_actylchol_rec"/>
</dbReference>
<reference evidence="7 8" key="2">
    <citation type="submission" date="2019-01" db="EMBL/GenBank/DDBJ databases">
        <title>The decoding of complex shrimp genome reveals the adaptation for benthos swimmer, frequently molting mechanism and breeding impact on genome.</title>
        <authorList>
            <person name="Sun Y."/>
            <person name="Gao Y."/>
            <person name="Yu Y."/>
        </authorList>
    </citation>
    <scope>NUCLEOTIDE SEQUENCE [LARGE SCALE GENOMIC DNA]</scope>
    <source>
        <tissue evidence="7">Muscle</tissue>
    </source>
</reference>
<comment type="subcellular location">
    <subcellularLocation>
        <location evidence="1">Membrane</location>
        <topology evidence="1">Multi-pass membrane protein</topology>
    </subcellularLocation>
</comment>
<dbReference type="SUPFAM" id="SSF57424">
    <property type="entry name" value="LDL receptor-like module"/>
    <property type="match status" value="1"/>
</dbReference>
<dbReference type="AlphaFoldDB" id="A0A423SI57"/>
<evidence type="ECO:0000256" key="1">
    <source>
        <dbReference type="ARBA" id="ARBA00004141"/>
    </source>
</evidence>
<evidence type="ECO:0000313" key="8">
    <source>
        <dbReference type="Proteomes" id="UP000283509"/>
    </source>
</evidence>
<feature type="disulfide bond" evidence="4">
    <location>
        <begin position="409"/>
        <end position="424"/>
    </location>
</feature>
<dbReference type="InterPro" id="IPR018000">
    <property type="entry name" value="Neurotransmitter_ion_chnl_CS"/>
</dbReference>
<feature type="transmembrane region" description="Helical" evidence="5">
    <location>
        <begin position="747"/>
        <end position="768"/>
    </location>
</feature>
<dbReference type="InterPro" id="IPR036055">
    <property type="entry name" value="LDL_receptor-like_sf"/>
</dbReference>